<dbReference type="AlphaFoldDB" id="A0A4Y6U9V3"/>
<sequence length="143" mass="14850">MNHTTLSQRLHSAPGLATVTPAPSQGGGVFHVGVTCDGPDALPPFRLFGPPYEVSGAQAPDLDSAPWQRLLAAYRFSHPLARFVMVRDFGPLSPGAPELHQDTCAITADGTVTVLGKGVAPLLPRATAADGPINPPHTNASIN</sequence>
<evidence type="ECO:0000313" key="1">
    <source>
        <dbReference type="EMBL" id="QDH14172.1"/>
    </source>
</evidence>
<proteinExistence type="predicted"/>
<evidence type="ECO:0000313" key="2">
    <source>
        <dbReference type="Proteomes" id="UP000318709"/>
    </source>
</evidence>
<gene>
    <name evidence="1" type="ORF">E3E12_08175</name>
</gene>
<dbReference type="Proteomes" id="UP000318709">
    <property type="component" value="Chromosome"/>
</dbReference>
<dbReference type="EMBL" id="CP038231">
    <property type="protein sequence ID" value="QDH14172.1"/>
    <property type="molecule type" value="Genomic_DNA"/>
</dbReference>
<protein>
    <submittedName>
        <fullName evidence="1">Uncharacterized protein</fullName>
    </submittedName>
</protein>
<reference evidence="1 2" key="1">
    <citation type="submission" date="2019-03" db="EMBL/GenBank/DDBJ databases">
        <title>The complete genome sequence of Swingsia_sp. F3b2 LMG30590(T).</title>
        <authorList>
            <person name="Chua K.-O."/>
            <person name="Chan K.-G."/>
            <person name="See-Too W.-S."/>
        </authorList>
    </citation>
    <scope>NUCLEOTIDE SEQUENCE [LARGE SCALE GENOMIC DNA]</scope>
    <source>
        <strain evidence="1 2">F3b2</strain>
    </source>
</reference>
<dbReference type="KEGG" id="swf:E3E12_08175"/>
<name>A0A4Y6U9V3_9PROT</name>
<keyword evidence="2" id="KW-1185">Reference proteome</keyword>
<organism evidence="1 2">
    <name type="scientific">Formicincola oecophyllae</name>
    <dbReference type="NCBI Taxonomy" id="2558361"/>
    <lineage>
        <taxon>Bacteria</taxon>
        <taxon>Pseudomonadati</taxon>
        <taxon>Pseudomonadota</taxon>
        <taxon>Alphaproteobacteria</taxon>
        <taxon>Acetobacterales</taxon>
        <taxon>Acetobacteraceae</taxon>
        <taxon>Formicincola</taxon>
    </lineage>
</organism>
<accession>A0A4Y6U9V3</accession>
<dbReference type="RefSeq" id="WP_141443876.1">
    <property type="nucleotide sequence ID" value="NZ_CP038231.1"/>
</dbReference>